<evidence type="ECO:0000313" key="8">
    <source>
        <dbReference type="EMBL" id="MFD2114757.1"/>
    </source>
</evidence>
<keyword evidence="9" id="KW-1185">Reference proteome</keyword>
<dbReference type="GO" id="GO:0003886">
    <property type="term" value="F:DNA (cytosine-5-)-methyltransferase activity"/>
    <property type="evidence" value="ECO:0007669"/>
    <property type="project" value="UniProtKB-EC"/>
</dbReference>
<dbReference type="InterPro" id="IPR031303">
    <property type="entry name" value="C5_meth_CS"/>
</dbReference>
<evidence type="ECO:0000256" key="3">
    <source>
        <dbReference type="ARBA" id="ARBA00022679"/>
    </source>
</evidence>
<dbReference type="Gene3D" id="3.40.50.150">
    <property type="entry name" value="Vaccinia Virus protein VP39"/>
    <property type="match status" value="1"/>
</dbReference>
<name>A0ABW4YGG1_9BACL</name>
<dbReference type="EMBL" id="JBHUHO010000008">
    <property type="protein sequence ID" value="MFD2114757.1"/>
    <property type="molecule type" value="Genomic_DNA"/>
</dbReference>
<keyword evidence="5" id="KW-0680">Restriction system</keyword>
<evidence type="ECO:0000256" key="2">
    <source>
        <dbReference type="ARBA" id="ARBA00022603"/>
    </source>
</evidence>
<keyword evidence="2 6" id="KW-0489">Methyltransferase</keyword>
<evidence type="ECO:0000313" key="9">
    <source>
        <dbReference type="Proteomes" id="UP001597362"/>
    </source>
</evidence>
<accession>A0ABW4YGG1</accession>
<evidence type="ECO:0000256" key="7">
    <source>
        <dbReference type="RuleBase" id="RU000416"/>
    </source>
</evidence>
<dbReference type="PANTHER" id="PTHR10629:SF52">
    <property type="entry name" value="DNA (CYTOSINE-5)-METHYLTRANSFERASE 1"/>
    <property type="match status" value="1"/>
</dbReference>
<evidence type="ECO:0000256" key="5">
    <source>
        <dbReference type="ARBA" id="ARBA00022747"/>
    </source>
</evidence>
<evidence type="ECO:0000256" key="1">
    <source>
        <dbReference type="ARBA" id="ARBA00011975"/>
    </source>
</evidence>
<organism evidence="8 9">
    <name type="scientific">Paenibacillus yanchengensis</name>
    <dbReference type="NCBI Taxonomy" id="2035833"/>
    <lineage>
        <taxon>Bacteria</taxon>
        <taxon>Bacillati</taxon>
        <taxon>Bacillota</taxon>
        <taxon>Bacilli</taxon>
        <taxon>Bacillales</taxon>
        <taxon>Paenibacillaceae</taxon>
        <taxon>Paenibacillus</taxon>
    </lineage>
</organism>
<dbReference type="PANTHER" id="PTHR10629">
    <property type="entry name" value="CYTOSINE-SPECIFIC METHYLTRANSFERASE"/>
    <property type="match status" value="1"/>
</dbReference>
<dbReference type="EC" id="2.1.1.37" evidence="1"/>
<reference evidence="9" key="1">
    <citation type="journal article" date="2019" name="Int. J. Syst. Evol. Microbiol.">
        <title>The Global Catalogue of Microorganisms (GCM) 10K type strain sequencing project: providing services to taxonomists for standard genome sequencing and annotation.</title>
        <authorList>
            <consortium name="The Broad Institute Genomics Platform"/>
            <consortium name="The Broad Institute Genome Sequencing Center for Infectious Disease"/>
            <person name="Wu L."/>
            <person name="Ma J."/>
        </authorList>
    </citation>
    <scope>NUCLEOTIDE SEQUENCE [LARGE SCALE GENOMIC DNA]</scope>
    <source>
        <strain evidence="9">GH52</strain>
    </source>
</reference>
<dbReference type="Proteomes" id="UP001597362">
    <property type="component" value="Unassembled WGS sequence"/>
</dbReference>
<sequence length="371" mass="41609">MKSVIDLFSGVGGLSLGAVHSGLDLVGSVELDEIAYNTHQINFPDMNHMRADIANLNGKDLLKAFKQSELYGLIGGPPCQGFSSIGKRNVKDPRNQLFIHFFRLVNEMKPVFFLAENVKGILDHKFSDIVDKAFNYVVEDYNMLSPVELNAKDFGVPTSRARILFVGVRKDINQCLGTTSFFNINNSLVTILDAFEGLEYDNLFMGDSKNNNHVWITLKDIKENSYAKSISQRSFHKVGNEQGKIRYFEKKEVTGMIGTNHSIEVLKRFGQLKPGQTDKISRSTKLDPYGLCPTLRAGTSSSNGSFQAVRPIHPIFNRVVTPREAARIQGFPDWFLFHPTKWHSFKQIGNSVSPLMGEGILKIINSCLEEK</sequence>
<evidence type="ECO:0000256" key="6">
    <source>
        <dbReference type="PROSITE-ProRule" id="PRU01016"/>
    </source>
</evidence>
<protein>
    <recommendedName>
        <fullName evidence="1">DNA (cytosine-5-)-methyltransferase</fullName>
        <ecNumber evidence="1">2.1.1.37</ecNumber>
    </recommendedName>
</protein>
<comment type="similarity">
    <text evidence="6 7">Belongs to the class I-like SAM-binding methyltransferase superfamily. C5-methyltransferase family.</text>
</comment>
<dbReference type="NCBIfam" id="TIGR00675">
    <property type="entry name" value="dcm"/>
    <property type="match status" value="1"/>
</dbReference>
<dbReference type="PROSITE" id="PS00095">
    <property type="entry name" value="C5_MTASE_2"/>
    <property type="match status" value="1"/>
</dbReference>
<feature type="active site" evidence="6">
    <location>
        <position position="79"/>
    </location>
</feature>
<keyword evidence="3 6" id="KW-0808">Transferase</keyword>
<dbReference type="PROSITE" id="PS51679">
    <property type="entry name" value="SAM_MT_C5"/>
    <property type="match status" value="1"/>
</dbReference>
<gene>
    <name evidence="8" type="ORF">ACFSJH_03210</name>
</gene>
<dbReference type="InterPro" id="IPR001525">
    <property type="entry name" value="C5_MeTfrase"/>
</dbReference>
<dbReference type="InterPro" id="IPR050390">
    <property type="entry name" value="C5-Methyltransferase"/>
</dbReference>
<dbReference type="SUPFAM" id="SSF53335">
    <property type="entry name" value="S-adenosyl-L-methionine-dependent methyltransferases"/>
    <property type="match status" value="1"/>
</dbReference>
<dbReference type="Pfam" id="PF00145">
    <property type="entry name" value="DNA_methylase"/>
    <property type="match status" value="1"/>
</dbReference>
<dbReference type="Gene3D" id="3.90.120.10">
    <property type="entry name" value="DNA Methylase, subunit A, domain 2"/>
    <property type="match status" value="1"/>
</dbReference>
<dbReference type="InterPro" id="IPR029063">
    <property type="entry name" value="SAM-dependent_MTases_sf"/>
</dbReference>
<dbReference type="GO" id="GO:0032259">
    <property type="term" value="P:methylation"/>
    <property type="evidence" value="ECO:0007669"/>
    <property type="project" value="UniProtKB-KW"/>
</dbReference>
<dbReference type="PRINTS" id="PR00105">
    <property type="entry name" value="C5METTRFRASE"/>
</dbReference>
<comment type="caution">
    <text evidence="8">The sequence shown here is derived from an EMBL/GenBank/DDBJ whole genome shotgun (WGS) entry which is preliminary data.</text>
</comment>
<proteinExistence type="inferred from homology"/>
<dbReference type="RefSeq" id="WP_377769773.1">
    <property type="nucleotide sequence ID" value="NZ_JBHUHO010000008.1"/>
</dbReference>
<keyword evidence="4 6" id="KW-0949">S-adenosyl-L-methionine</keyword>
<evidence type="ECO:0000256" key="4">
    <source>
        <dbReference type="ARBA" id="ARBA00022691"/>
    </source>
</evidence>